<feature type="region of interest" description="Disordered" evidence="2">
    <location>
        <begin position="504"/>
        <end position="548"/>
    </location>
</feature>
<dbReference type="Pfam" id="PF13424">
    <property type="entry name" value="TPR_12"/>
    <property type="match status" value="3"/>
</dbReference>
<feature type="repeat" description="TPR" evidence="1">
    <location>
        <begin position="834"/>
        <end position="867"/>
    </location>
</feature>
<evidence type="ECO:0000313" key="3">
    <source>
        <dbReference type="EMBL" id="KJZ68445.1"/>
    </source>
</evidence>
<dbReference type="SUPFAM" id="SSF48452">
    <property type="entry name" value="TPR-like"/>
    <property type="match status" value="2"/>
</dbReference>
<dbReference type="AlphaFoldDB" id="A0A0F7ZIC2"/>
<protein>
    <submittedName>
        <fullName evidence="3">Uncharacterized protein</fullName>
    </submittedName>
</protein>
<keyword evidence="1" id="KW-0802">TPR repeat</keyword>
<evidence type="ECO:0000256" key="2">
    <source>
        <dbReference type="SAM" id="MobiDB-lite"/>
    </source>
</evidence>
<accession>A0A0F7ZIC2</accession>
<dbReference type="PANTHER" id="PTHR46082">
    <property type="entry name" value="ATP/GTP-BINDING PROTEIN-RELATED"/>
    <property type="match status" value="1"/>
</dbReference>
<dbReference type="EMBL" id="KQ030894">
    <property type="protein sequence ID" value="KJZ68445.1"/>
    <property type="molecule type" value="Genomic_DNA"/>
</dbReference>
<dbReference type="PRINTS" id="PR00381">
    <property type="entry name" value="KINESINLIGHT"/>
</dbReference>
<feature type="compositionally biased region" description="Polar residues" evidence="2">
    <location>
        <begin position="504"/>
        <end position="519"/>
    </location>
</feature>
<feature type="repeat" description="TPR" evidence="1">
    <location>
        <begin position="792"/>
        <end position="825"/>
    </location>
</feature>
<evidence type="ECO:0000256" key="1">
    <source>
        <dbReference type="PROSITE-ProRule" id="PRU00339"/>
    </source>
</evidence>
<dbReference type="Gene3D" id="1.25.40.10">
    <property type="entry name" value="Tetratricopeptide repeat domain"/>
    <property type="match status" value="2"/>
</dbReference>
<dbReference type="PANTHER" id="PTHR46082:SF6">
    <property type="entry name" value="AAA+ ATPASE DOMAIN-CONTAINING PROTEIN-RELATED"/>
    <property type="match status" value="1"/>
</dbReference>
<evidence type="ECO:0000313" key="4">
    <source>
        <dbReference type="Proteomes" id="UP000054481"/>
    </source>
</evidence>
<gene>
    <name evidence="3" type="ORF">HIM_12170</name>
</gene>
<name>A0A0F7ZIC2_9HYPO</name>
<sequence>MIIDAAPTQQASLWAEQTPMNTPLRGDMRDSRYEIRSGLSDAQSSKSPKRTIDGCKGRPLLAPLAPLAQFDKTVDDATLSRFEDIHRQIENPLLEYILEYIRRKRSREKYRPIAVRLMVLGHSESAAKPCIVVLCPDPQAKLVRKFFDKESIRTLCRPPDNEFPLFEVHVIGRPLEMKWAGDDIDVFIPLVQESQGHANGTYCGAPLTACLPSGARKRCTFGGILTTVSASGDTKLFGLTASHVLLDDDSDDWRSDGSATEIDASSDTVESQISCNILPYTLGEDYTGLSQVAEMPQLNTTNDDGPWPSFGLSKIGSITQDTLPLGRSTAGNGESKGYYDWALIDMLSYRPNRIQPRQPSSSPAWDDGSLYPRDLVMGVLSSSTHQRHSVHLLTASEGPKRGFLSTLPSKVLLAPGRAFVNTFVVTLEDNKQIADGDSGSWVVNEETLEVYGYVVASDFFGGGYIISMAEAFEDIKANLGLISVLLASSFDVATAERSRYGLTDNSSSALRQNINSGNAADNEPDGQHESSPNLPTGQTDTHEISSPPLRRRISDIGEDCGAKAWCDSSNPSTDSTFNSSHCEETDLGDRGEDPSMNDSSTKGADSSLLDILPGSDQSTFLSNDSPNITRLPHDVAGARPAALGSSTGEPSLPISPEHRRLNLASSVNQFMAQARVREQVAKWRRNQLDDTSIPKVLSAQQARAIEELHNEGNPFDHHEENENVAGQTYYKELGLGAMSQEDDDIDDELYEEVNNLGSLYADQGRLPEAETMYKRALEGFEKARGRDHTSTLDTVNNLGNLYADQGKLPEAEAMYKRALEGSKKALGRDHTSTLITVNNLGYLYADQGKLPEAEAMYKRALEGSKKALGRDHTSTLITVNNLGYLYADQGKLPEAEAMFERALEGFEKALGRDHTSTLDTVNNLGLLYKNQDKLPEAEAMFERALEGFEKARGRDHTSTLDTVNNLGNLYADQGKLPETDAMYIRALEGKEKALGLLNLQYGRDHPSTLITVNNLGSLYADQGKLPETEAMYDTVNNLGSL</sequence>
<organism evidence="3 4">
    <name type="scientific">Hirsutella minnesotensis 3608</name>
    <dbReference type="NCBI Taxonomy" id="1043627"/>
    <lineage>
        <taxon>Eukaryota</taxon>
        <taxon>Fungi</taxon>
        <taxon>Dikarya</taxon>
        <taxon>Ascomycota</taxon>
        <taxon>Pezizomycotina</taxon>
        <taxon>Sordariomycetes</taxon>
        <taxon>Hypocreomycetidae</taxon>
        <taxon>Hypocreales</taxon>
        <taxon>Ophiocordycipitaceae</taxon>
        <taxon>Hirsutella</taxon>
    </lineage>
</organism>
<feature type="compositionally biased region" description="Basic and acidic residues" evidence="2">
    <location>
        <begin position="581"/>
        <end position="593"/>
    </location>
</feature>
<feature type="region of interest" description="Disordered" evidence="2">
    <location>
        <begin position="568"/>
        <end position="627"/>
    </location>
</feature>
<feature type="compositionally biased region" description="Polar residues" evidence="2">
    <location>
        <begin position="529"/>
        <end position="539"/>
    </location>
</feature>
<dbReference type="SMART" id="SM00028">
    <property type="entry name" value="TPR"/>
    <property type="match status" value="6"/>
</dbReference>
<keyword evidence="4" id="KW-1185">Reference proteome</keyword>
<reference evidence="3 4" key="1">
    <citation type="journal article" date="2014" name="Genome Biol. Evol.">
        <title>Comparative genomics and transcriptomics analyses reveal divergent lifestyle features of nematode endoparasitic fungus Hirsutella minnesotensis.</title>
        <authorList>
            <person name="Lai Y."/>
            <person name="Liu K."/>
            <person name="Zhang X."/>
            <person name="Zhang X."/>
            <person name="Li K."/>
            <person name="Wang N."/>
            <person name="Shu C."/>
            <person name="Wu Y."/>
            <person name="Wang C."/>
            <person name="Bushley K.E."/>
            <person name="Xiang M."/>
            <person name="Liu X."/>
        </authorList>
    </citation>
    <scope>NUCLEOTIDE SEQUENCE [LARGE SCALE GENOMIC DNA]</scope>
    <source>
        <strain evidence="3 4">3608</strain>
    </source>
</reference>
<dbReference type="InterPro" id="IPR011990">
    <property type="entry name" value="TPR-like_helical_dom_sf"/>
</dbReference>
<feature type="compositionally biased region" description="Polar residues" evidence="2">
    <location>
        <begin position="568"/>
        <end position="580"/>
    </location>
</feature>
<dbReference type="InterPro" id="IPR053137">
    <property type="entry name" value="NLR-like"/>
</dbReference>
<feature type="compositionally biased region" description="Polar residues" evidence="2">
    <location>
        <begin position="615"/>
        <end position="627"/>
    </location>
</feature>
<dbReference type="PROSITE" id="PS50005">
    <property type="entry name" value="TPR"/>
    <property type="match status" value="2"/>
</dbReference>
<dbReference type="InterPro" id="IPR019734">
    <property type="entry name" value="TPR_rpt"/>
</dbReference>
<proteinExistence type="predicted"/>
<dbReference type="OrthoDB" id="5147906at2759"/>
<dbReference type="Proteomes" id="UP000054481">
    <property type="component" value="Unassembled WGS sequence"/>
</dbReference>